<dbReference type="SUPFAM" id="SSF56300">
    <property type="entry name" value="Metallo-dependent phosphatases"/>
    <property type="match status" value="1"/>
</dbReference>
<evidence type="ECO:0000313" key="4">
    <source>
        <dbReference type="EMBL" id="DAZ98739.1"/>
    </source>
</evidence>
<proteinExistence type="predicted"/>
<organism evidence="4 5">
    <name type="scientific">Lagenidium giganteum</name>
    <dbReference type="NCBI Taxonomy" id="4803"/>
    <lineage>
        <taxon>Eukaryota</taxon>
        <taxon>Sar</taxon>
        <taxon>Stramenopiles</taxon>
        <taxon>Oomycota</taxon>
        <taxon>Peronosporomycetes</taxon>
        <taxon>Pythiales</taxon>
        <taxon>Pythiaceae</taxon>
    </lineage>
</organism>
<gene>
    <name evidence="4" type="ORF">N0F65_003795</name>
</gene>
<evidence type="ECO:0000256" key="2">
    <source>
        <dbReference type="SAM" id="SignalP"/>
    </source>
</evidence>
<sequence>MRFGRALAVVALLGATLVVSAHGAPCTTADVTWIWKGALTSHSLTFKFGLKAGHTCKAGNFVLNAHPVLRAQEKPHSALVLCRDVPGIDTVKSCELADLPHADRQYRYELLLLSHTEGKPNQVAKSGTFRTPPVEGSQFDFRFAFSSCADEASDATVFQRIAADDPLFFLHMGDLHYANLEVNDPTLFRGAFESMFASTPGQAMLAMDLPFAYMWDDHDYGPDNSDKTAPGRNASVQVYREYVPHYPMPGNTESTPYGAIYQAFTVGRVRFILTDLRSERTPNLAPDVPSKTVLGAKQKKWFKEELVRATNDPSIGLIIWCSTMPWIDDQRKWGYFTHEQRDLIHYMQGHALNKWKPIVIISGDAHMLAVDDGSNSPGNLTTFHAAALGKPGSIKGGPYSHGLNAGSGQYGLLDVKDDGKRVCLHYQGINIKEGVLIEYDTCHPERTPPKNPYIPPPKIVRSLQRAWKKASRHFWYAIPTLVLLLVLLISYLKSLQKHAHSKKQR</sequence>
<name>A0AAV2YZ63_9STRA</name>
<feature type="signal peptide" evidence="2">
    <location>
        <begin position="1"/>
        <end position="23"/>
    </location>
</feature>
<evidence type="ECO:0000256" key="1">
    <source>
        <dbReference type="SAM" id="Phobius"/>
    </source>
</evidence>
<feature type="domain" description="PhoD-like phosphatase metallophosphatase" evidence="3">
    <location>
        <begin position="143"/>
        <end position="373"/>
    </location>
</feature>
<dbReference type="InterPro" id="IPR038607">
    <property type="entry name" value="PhoD-like_sf"/>
</dbReference>
<reference evidence="4" key="1">
    <citation type="submission" date="2022-11" db="EMBL/GenBank/DDBJ databases">
        <authorList>
            <person name="Morgan W.R."/>
            <person name="Tartar A."/>
        </authorList>
    </citation>
    <scope>NUCLEOTIDE SEQUENCE</scope>
    <source>
        <strain evidence="4">ARSEF 373</strain>
    </source>
</reference>
<dbReference type="AlphaFoldDB" id="A0AAV2YZ63"/>
<dbReference type="Pfam" id="PF09423">
    <property type="entry name" value="PhoD"/>
    <property type="match status" value="1"/>
</dbReference>
<feature type="transmembrane region" description="Helical" evidence="1">
    <location>
        <begin position="474"/>
        <end position="492"/>
    </location>
</feature>
<dbReference type="InterPro" id="IPR029052">
    <property type="entry name" value="Metallo-depent_PP-like"/>
</dbReference>
<feature type="chain" id="PRO_5043763610" description="PhoD-like phosphatase metallophosphatase domain-containing protein" evidence="2">
    <location>
        <begin position="24"/>
        <end position="505"/>
    </location>
</feature>
<accession>A0AAV2YZ63</accession>
<dbReference type="InterPro" id="IPR018946">
    <property type="entry name" value="PhoD-like_MPP"/>
</dbReference>
<keyword evidence="1" id="KW-0472">Membrane</keyword>
<keyword evidence="5" id="KW-1185">Reference proteome</keyword>
<keyword evidence="1" id="KW-1133">Transmembrane helix</keyword>
<evidence type="ECO:0000313" key="5">
    <source>
        <dbReference type="Proteomes" id="UP001146120"/>
    </source>
</evidence>
<protein>
    <recommendedName>
        <fullName evidence="3">PhoD-like phosphatase metallophosphatase domain-containing protein</fullName>
    </recommendedName>
</protein>
<comment type="caution">
    <text evidence="4">The sequence shown here is derived from an EMBL/GenBank/DDBJ whole genome shotgun (WGS) entry which is preliminary data.</text>
</comment>
<dbReference type="PANTHER" id="PTHR33987">
    <property type="entry name" value="CALCINEURIN-LIKE METALLO-PHOSPHOESTERASE SUPERFAMILY PROTEIN"/>
    <property type="match status" value="1"/>
</dbReference>
<dbReference type="EMBL" id="DAKRPA010000098">
    <property type="protein sequence ID" value="DAZ98739.1"/>
    <property type="molecule type" value="Genomic_DNA"/>
</dbReference>
<dbReference type="CDD" id="cd07389">
    <property type="entry name" value="MPP_PhoD"/>
    <property type="match status" value="1"/>
</dbReference>
<dbReference type="Proteomes" id="UP001146120">
    <property type="component" value="Unassembled WGS sequence"/>
</dbReference>
<reference evidence="4" key="2">
    <citation type="journal article" date="2023" name="Microbiol Resour">
        <title>Decontamination and Annotation of the Draft Genome Sequence of the Oomycete Lagenidium giganteum ARSEF 373.</title>
        <authorList>
            <person name="Morgan W.R."/>
            <person name="Tartar A."/>
        </authorList>
    </citation>
    <scope>NUCLEOTIDE SEQUENCE</scope>
    <source>
        <strain evidence="4">ARSEF 373</strain>
    </source>
</reference>
<evidence type="ECO:0000259" key="3">
    <source>
        <dbReference type="Pfam" id="PF09423"/>
    </source>
</evidence>
<dbReference type="Gene3D" id="3.60.21.70">
    <property type="entry name" value="PhoD-like phosphatase"/>
    <property type="match status" value="1"/>
</dbReference>
<dbReference type="PANTHER" id="PTHR33987:SF1">
    <property type="entry name" value="CALCINEURIN-LIKE METALLO-PHOSPHOESTERASE SUPERFAMILY PROTEIN"/>
    <property type="match status" value="1"/>
</dbReference>
<keyword evidence="2" id="KW-0732">Signal</keyword>
<keyword evidence="1" id="KW-0812">Transmembrane</keyword>